<sequence>MSNLAVSSNGTLDIEKFDMKSFFYTESYLFKHLTMGEKAVTIFEAGFAIFLLALFAPIMIIVAAAIKVSMGGKILYSQTRVGKDGKNFSIYKFRTMIENAEAKTGAVLASKNDPRITTLGKFLRASHLDELPQLLNVLKGDMSFVGPRPERPEFVEIYEKEIVKYTRRREVKPGITGLAQICLPYDATASEKIQYDIYYIDQRNSVVFNILISYYTAIKMVSFMKFLKN</sequence>
<dbReference type="AlphaFoldDB" id="A0A2K9NUH7"/>
<keyword evidence="3" id="KW-1185">Reference proteome</keyword>
<organism evidence="2 3">
    <name type="scientific">Bacteriovorax stolpii</name>
    <name type="common">Bdellovibrio stolpii</name>
    <dbReference type="NCBI Taxonomy" id="960"/>
    <lineage>
        <taxon>Bacteria</taxon>
        <taxon>Pseudomonadati</taxon>
        <taxon>Bdellovibrionota</taxon>
        <taxon>Bacteriovoracia</taxon>
        <taxon>Bacteriovoracales</taxon>
        <taxon>Bacteriovoracaceae</taxon>
        <taxon>Bacteriovorax</taxon>
    </lineage>
</organism>
<evidence type="ECO:0000313" key="3">
    <source>
        <dbReference type="Proteomes" id="UP000235584"/>
    </source>
</evidence>
<dbReference type="Proteomes" id="UP000235584">
    <property type="component" value="Chromosome"/>
</dbReference>
<dbReference type="PANTHER" id="PTHR30576">
    <property type="entry name" value="COLANIC BIOSYNTHESIS UDP-GLUCOSE LIPID CARRIER TRANSFERASE"/>
    <property type="match status" value="1"/>
</dbReference>
<protein>
    <submittedName>
        <fullName evidence="2">Uncharacterized protein</fullName>
    </submittedName>
</protein>
<dbReference type="GO" id="GO:0016780">
    <property type="term" value="F:phosphotransferase activity, for other substituted phosphate groups"/>
    <property type="evidence" value="ECO:0007669"/>
    <property type="project" value="TreeGrafter"/>
</dbReference>
<dbReference type="Pfam" id="PF02397">
    <property type="entry name" value="Bac_transf"/>
    <property type="match status" value="1"/>
</dbReference>
<proteinExistence type="inferred from homology"/>
<dbReference type="InterPro" id="IPR003362">
    <property type="entry name" value="Bact_transf"/>
</dbReference>
<name>A0A2K9NUH7_BACTC</name>
<comment type="similarity">
    <text evidence="1">Belongs to the bacterial sugar transferase family.</text>
</comment>
<dbReference type="PANTHER" id="PTHR30576:SF0">
    <property type="entry name" value="UNDECAPRENYL-PHOSPHATE N-ACETYLGALACTOSAMINYL 1-PHOSPHATE TRANSFERASE-RELATED"/>
    <property type="match status" value="1"/>
</dbReference>
<evidence type="ECO:0000313" key="2">
    <source>
        <dbReference type="EMBL" id="AUN99169.1"/>
    </source>
</evidence>
<gene>
    <name evidence="2" type="ORF">C0V70_13870</name>
</gene>
<reference evidence="2 3" key="1">
    <citation type="submission" date="2018-01" db="EMBL/GenBank/DDBJ databases">
        <title>Complete genome sequence of Bacteriovorax stolpii DSM12778.</title>
        <authorList>
            <person name="Tang B."/>
            <person name="Chang J."/>
        </authorList>
    </citation>
    <scope>NUCLEOTIDE SEQUENCE [LARGE SCALE GENOMIC DNA]</scope>
    <source>
        <strain evidence="2 3">DSM 12778</strain>
    </source>
</reference>
<dbReference type="KEGG" id="bsto:C0V70_13870"/>
<accession>A0A2K9NUH7</accession>
<evidence type="ECO:0000256" key="1">
    <source>
        <dbReference type="ARBA" id="ARBA00006464"/>
    </source>
</evidence>
<dbReference type="RefSeq" id="WP_102244460.1">
    <property type="nucleotide sequence ID" value="NZ_CP025704.1"/>
</dbReference>
<dbReference type="EMBL" id="CP025704">
    <property type="protein sequence ID" value="AUN99169.1"/>
    <property type="molecule type" value="Genomic_DNA"/>
</dbReference>